<evidence type="ECO:0000256" key="10">
    <source>
        <dbReference type="RuleBase" id="RU004349"/>
    </source>
</evidence>
<feature type="transmembrane region" description="Helical" evidence="12">
    <location>
        <begin position="330"/>
        <end position="347"/>
    </location>
</feature>
<dbReference type="SUPFAM" id="SSF103491">
    <property type="entry name" value="Preprotein translocase SecY subunit"/>
    <property type="match status" value="1"/>
</dbReference>
<keyword evidence="8 12" id="KW-0472">Membrane</keyword>
<dbReference type="AlphaFoldDB" id="A0AAW1RSP7"/>
<dbReference type="HAMAP" id="MF_01465">
    <property type="entry name" value="SecY"/>
    <property type="match status" value="1"/>
</dbReference>
<dbReference type="InterPro" id="IPR002208">
    <property type="entry name" value="SecY/SEC61-alpha"/>
</dbReference>
<dbReference type="PANTHER" id="PTHR10906">
    <property type="entry name" value="SECY/SEC61-ALPHA FAMILY MEMBER"/>
    <property type="match status" value="1"/>
</dbReference>
<dbReference type="NCBIfam" id="TIGR00967">
    <property type="entry name" value="3a0501s007"/>
    <property type="match status" value="1"/>
</dbReference>
<feature type="transmembrane region" description="Helical" evidence="12">
    <location>
        <begin position="502"/>
        <end position="521"/>
    </location>
</feature>
<feature type="transmembrane region" description="Helical" evidence="12">
    <location>
        <begin position="267"/>
        <end position="287"/>
    </location>
</feature>
<evidence type="ECO:0000256" key="8">
    <source>
        <dbReference type="ARBA" id="ARBA00023136"/>
    </source>
</evidence>
<organism evidence="13 14">
    <name type="scientific">Apatococcus lobatus</name>
    <dbReference type="NCBI Taxonomy" id="904363"/>
    <lineage>
        <taxon>Eukaryota</taxon>
        <taxon>Viridiplantae</taxon>
        <taxon>Chlorophyta</taxon>
        <taxon>core chlorophytes</taxon>
        <taxon>Trebouxiophyceae</taxon>
        <taxon>Chlorellales</taxon>
        <taxon>Chlorellaceae</taxon>
        <taxon>Apatococcus</taxon>
    </lineage>
</organism>
<evidence type="ECO:0000256" key="6">
    <source>
        <dbReference type="ARBA" id="ARBA00022989"/>
    </source>
</evidence>
<dbReference type="InterPro" id="IPR030659">
    <property type="entry name" value="SecY_CS"/>
</dbReference>
<sequence length="548" mass="58932">MSGCLHSSVQQSTSSYVQQRRAYPAYRASRAVQAWQRSRAPQCLTGNQSRQTLPERRRQCSHLQAEPDSKTGRKSQTPSSPPAPSRPLPETDGSSVPGSREPFSSPSPTPARQTYKSVTPASQELGPGGFQGFLQSELPGRLGLLLAYIIFSRAGVFVRLPGVDVARFQQSMTTGGLLGYVDALSGGSISRVGVFSLGIVPAINASIILQLLSTSFPYLKKLQRDEGPQGRQQFELYQKWATLGFAFVQAFGQLTYIRPYVDDYNPTWLFSSVVTLAAGSMMLTYVGDQISDLKLGNGSSVLITANIASSLPASVGAALTQAASKDSANLGIYGLAFLLTTLGVVYVQEAERQIPMNYSSAYRSSTSLSRQAYLPFKVNATGVMPVIFSSSLLALPAAAARYTGSAFVASAATLLGPSGALYLPVNVALIVMFNYFYTFIQLEPSELSEQLKRQGASIPAVRPGKATSQYITRTLTRMSILGSAFLGVLAAAPTLVESVTKLTAFRGFAGTSILILVGVATDTARRFRAEQAMSKYKDIDKLYDELKD</sequence>
<keyword evidence="6 12" id="KW-1133">Transmembrane helix</keyword>
<evidence type="ECO:0000256" key="2">
    <source>
        <dbReference type="ARBA" id="ARBA00005751"/>
    </source>
</evidence>
<feature type="transmembrane region" description="Helical" evidence="12">
    <location>
        <begin position="194"/>
        <end position="219"/>
    </location>
</feature>
<dbReference type="Gene3D" id="1.10.3370.10">
    <property type="entry name" value="SecY subunit domain"/>
    <property type="match status" value="1"/>
</dbReference>
<dbReference type="EMBL" id="JALJOS010000007">
    <property type="protein sequence ID" value="KAK9836772.1"/>
    <property type="molecule type" value="Genomic_DNA"/>
</dbReference>
<keyword evidence="7" id="KW-0811">Translocation</keyword>
<dbReference type="GO" id="GO:0015031">
    <property type="term" value="P:protein transport"/>
    <property type="evidence" value="ECO:0007669"/>
    <property type="project" value="UniProtKB-KW"/>
</dbReference>
<dbReference type="PROSITE" id="PS00756">
    <property type="entry name" value="SECY_2"/>
    <property type="match status" value="1"/>
</dbReference>
<keyword evidence="4 12" id="KW-0812">Transmembrane</keyword>
<dbReference type="Proteomes" id="UP001438707">
    <property type="component" value="Unassembled WGS sequence"/>
</dbReference>
<feature type="transmembrane region" description="Helical" evidence="12">
    <location>
        <begin position="478"/>
        <end position="496"/>
    </location>
</feature>
<evidence type="ECO:0000256" key="3">
    <source>
        <dbReference type="ARBA" id="ARBA00022448"/>
    </source>
</evidence>
<feature type="region of interest" description="Disordered" evidence="11">
    <location>
        <begin position="35"/>
        <end position="122"/>
    </location>
</feature>
<keyword evidence="14" id="KW-1185">Reference proteome</keyword>
<accession>A0AAW1RSP7</accession>
<proteinExistence type="inferred from homology"/>
<feature type="transmembrane region" description="Helical" evidence="12">
    <location>
        <begin position="378"/>
        <end position="399"/>
    </location>
</feature>
<evidence type="ECO:0000256" key="5">
    <source>
        <dbReference type="ARBA" id="ARBA00022927"/>
    </source>
</evidence>
<evidence type="ECO:0000313" key="14">
    <source>
        <dbReference type="Proteomes" id="UP001438707"/>
    </source>
</evidence>
<feature type="compositionally biased region" description="Low complexity" evidence="11">
    <location>
        <begin position="7"/>
        <end position="21"/>
    </location>
</feature>
<feature type="compositionally biased region" description="Polar residues" evidence="11">
    <location>
        <begin position="92"/>
        <end position="122"/>
    </location>
</feature>
<evidence type="ECO:0000256" key="9">
    <source>
        <dbReference type="ARBA" id="ARBA00031059"/>
    </source>
</evidence>
<dbReference type="Pfam" id="PF00344">
    <property type="entry name" value="SecY"/>
    <property type="match status" value="1"/>
</dbReference>
<comment type="caution">
    <text evidence="13">The sequence shown here is derived from an EMBL/GenBank/DDBJ whole genome shotgun (WGS) entry which is preliminary data.</text>
</comment>
<name>A0AAW1RSP7_9CHLO</name>
<keyword evidence="5" id="KW-0653">Protein transport</keyword>
<protein>
    <recommendedName>
        <fullName evidence="9">CpSecY</fullName>
    </recommendedName>
</protein>
<comment type="similarity">
    <text evidence="2 10">Belongs to the SecY/SEC61-alpha family.</text>
</comment>
<evidence type="ECO:0000256" key="11">
    <source>
        <dbReference type="SAM" id="MobiDB-lite"/>
    </source>
</evidence>
<feature type="region of interest" description="Disordered" evidence="11">
    <location>
        <begin position="1"/>
        <end position="21"/>
    </location>
</feature>
<dbReference type="GO" id="GO:0016020">
    <property type="term" value="C:membrane"/>
    <property type="evidence" value="ECO:0007669"/>
    <property type="project" value="UniProtKB-SubCell"/>
</dbReference>
<dbReference type="PRINTS" id="PR00303">
    <property type="entry name" value="SECYTRNLCASE"/>
</dbReference>
<evidence type="ECO:0000313" key="13">
    <source>
        <dbReference type="EMBL" id="KAK9836772.1"/>
    </source>
</evidence>
<dbReference type="InterPro" id="IPR023201">
    <property type="entry name" value="SecY_dom_sf"/>
</dbReference>
<gene>
    <name evidence="13" type="ORF">WJX74_007750</name>
</gene>
<feature type="transmembrane region" description="Helical" evidence="12">
    <location>
        <begin position="299"/>
        <end position="318"/>
    </location>
</feature>
<evidence type="ECO:0000256" key="1">
    <source>
        <dbReference type="ARBA" id="ARBA00004141"/>
    </source>
</evidence>
<keyword evidence="3" id="KW-0813">Transport</keyword>
<comment type="subcellular location">
    <subcellularLocation>
        <location evidence="1">Membrane</location>
        <topology evidence="1">Multi-pass membrane protein</topology>
    </subcellularLocation>
</comment>
<evidence type="ECO:0000256" key="12">
    <source>
        <dbReference type="SAM" id="Phobius"/>
    </source>
</evidence>
<feature type="transmembrane region" description="Helical" evidence="12">
    <location>
        <begin position="419"/>
        <end position="440"/>
    </location>
</feature>
<evidence type="ECO:0000256" key="7">
    <source>
        <dbReference type="ARBA" id="ARBA00023010"/>
    </source>
</evidence>
<evidence type="ECO:0000256" key="4">
    <source>
        <dbReference type="ARBA" id="ARBA00022692"/>
    </source>
</evidence>
<dbReference type="InterPro" id="IPR026593">
    <property type="entry name" value="SecY"/>
</dbReference>
<feature type="transmembrane region" description="Helical" evidence="12">
    <location>
        <begin position="240"/>
        <end position="261"/>
    </location>
</feature>
<reference evidence="13 14" key="1">
    <citation type="journal article" date="2024" name="Nat. Commun.">
        <title>Phylogenomics reveals the evolutionary origins of lichenization in chlorophyte algae.</title>
        <authorList>
            <person name="Puginier C."/>
            <person name="Libourel C."/>
            <person name="Otte J."/>
            <person name="Skaloud P."/>
            <person name="Haon M."/>
            <person name="Grisel S."/>
            <person name="Petersen M."/>
            <person name="Berrin J.G."/>
            <person name="Delaux P.M."/>
            <person name="Dal Grande F."/>
            <person name="Keller J."/>
        </authorList>
    </citation>
    <scope>NUCLEOTIDE SEQUENCE [LARGE SCALE GENOMIC DNA]</scope>
    <source>
        <strain evidence="13 14">SAG 2145</strain>
    </source>
</reference>